<name>A0A6V7PJN5_ANACO</name>
<dbReference type="EMBL" id="LR862148">
    <property type="protein sequence ID" value="CAD1831060.1"/>
    <property type="molecule type" value="Genomic_DNA"/>
</dbReference>
<feature type="region of interest" description="Disordered" evidence="2">
    <location>
        <begin position="1"/>
        <end position="56"/>
    </location>
</feature>
<dbReference type="PROSITE" id="PS50088">
    <property type="entry name" value="ANK_REPEAT"/>
    <property type="match status" value="1"/>
</dbReference>
<dbReference type="InterPro" id="IPR002110">
    <property type="entry name" value="Ankyrin_rpt"/>
</dbReference>
<keyword evidence="1" id="KW-0040">ANK repeat</keyword>
<dbReference type="PROSITE" id="PS50297">
    <property type="entry name" value="ANK_REP_REGION"/>
    <property type="match status" value="1"/>
</dbReference>
<dbReference type="SMART" id="SM00248">
    <property type="entry name" value="ANK"/>
    <property type="match status" value="4"/>
</dbReference>
<evidence type="ECO:0000256" key="2">
    <source>
        <dbReference type="SAM" id="MobiDB-lite"/>
    </source>
</evidence>
<reference evidence="3" key="1">
    <citation type="submission" date="2020-07" db="EMBL/GenBank/DDBJ databases">
        <authorList>
            <person name="Lin J."/>
        </authorList>
    </citation>
    <scope>NUCLEOTIDE SEQUENCE</scope>
</reference>
<evidence type="ECO:0000313" key="3">
    <source>
        <dbReference type="EMBL" id="CAD1831060.1"/>
    </source>
</evidence>
<accession>A0A6V7PJN5</accession>
<feature type="repeat" description="ANK" evidence="1">
    <location>
        <begin position="193"/>
        <end position="215"/>
    </location>
</feature>
<dbReference type="PANTHER" id="PTHR24121">
    <property type="entry name" value="NO MECHANORECEPTOR POTENTIAL C, ISOFORM D-RELATED"/>
    <property type="match status" value="1"/>
</dbReference>
<dbReference type="PANTHER" id="PTHR24121:SF21">
    <property type="entry name" value="ANKYRIN REPEAT FAMILY PROTEIN"/>
    <property type="match status" value="1"/>
</dbReference>
<proteinExistence type="predicted"/>
<dbReference type="Gene3D" id="1.25.40.20">
    <property type="entry name" value="Ankyrin repeat-containing domain"/>
    <property type="match status" value="1"/>
</dbReference>
<protein>
    <submittedName>
        <fullName evidence="3">Uncharacterized protein</fullName>
    </submittedName>
</protein>
<evidence type="ECO:0000256" key="1">
    <source>
        <dbReference type="PROSITE-ProRule" id="PRU00023"/>
    </source>
</evidence>
<dbReference type="Pfam" id="PF12796">
    <property type="entry name" value="Ank_2"/>
    <property type="match status" value="1"/>
</dbReference>
<feature type="compositionally biased region" description="Acidic residues" evidence="2">
    <location>
        <begin position="38"/>
        <end position="48"/>
    </location>
</feature>
<dbReference type="InterPro" id="IPR036770">
    <property type="entry name" value="Ankyrin_rpt-contain_sf"/>
</dbReference>
<dbReference type="AlphaFoldDB" id="A0A6V7PJN5"/>
<organism evidence="3">
    <name type="scientific">Ananas comosus var. bracteatus</name>
    <name type="common">red pineapple</name>
    <dbReference type="NCBI Taxonomy" id="296719"/>
    <lineage>
        <taxon>Eukaryota</taxon>
        <taxon>Viridiplantae</taxon>
        <taxon>Streptophyta</taxon>
        <taxon>Embryophyta</taxon>
        <taxon>Tracheophyta</taxon>
        <taxon>Spermatophyta</taxon>
        <taxon>Magnoliopsida</taxon>
        <taxon>Liliopsida</taxon>
        <taxon>Poales</taxon>
        <taxon>Bromeliaceae</taxon>
        <taxon>Bromelioideae</taxon>
        <taxon>Ananas</taxon>
    </lineage>
</organism>
<feature type="compositionally biased region" description="Polar residues" evidence="2">
    <location>
        <begin position="261"/>
        <end position="273"/>
    </location>
</feature>
<sequence>MFELESEYFGGAGADDQTAMFGPETERPVDSAAPITKEEEEEEEEDEEDHHQTVFGREWERMDDELLDALRRGDERFVRGLFSPATEASVAADHAFAIDLPDADNVDDQAGRRSWRGVTAGGNSALHIAATFGHSELAELICARDSALLAARNAALETPLHCSARAGADRIVSLFISEARRCEEAVLRAMDREGKTALHAAVEGGRAAVARVLVSADPGLAAIVDDNGVSPLYAGVLSKSIEIVQILIESESPAEGGKQAAGTTSAGRVTQEASYAGPNRQTALHAAPIVECFGS</sequence>
<gene>
    <name evidence="3" type="ORF">CB5_LOCUS14271</name>
</gene>
<feature type="region of interest" description="Disordered" evidence="2">
    <location>
        <begin position="254"/>
        <end position="277"/>
    </location>
</feature>
<dbReference type="SUPFAM" id="SSF48403">
    <property type="entry name" value="Ankyrin repeat"/>
    <property type="match status" value="1"/>
</dbReference>
<dbReference type="Pfam" id="PF00023">
    <property type="entry name" value="Ank"/>
    <property type="match status" value="1"/>
</dbReference>